<feature type="transmembrane region" description="Helical" evidence="8">
    <location>
        <begin position="334"/>
        <end position="352"/>
    </location>
</feature>
<evidence type="ECO:0000313" key="9">
    <source>
        <dbReference type="EMBL" id="VDN96888.1"/>
    </source>
</evidence>
<dbReference type="PANTHER" id="PTHR13598">
    <property type="entry name" value="AT07567P-RELATED"/>
    <property type="match status" value="1"/>
</dbReference>
<keyword evidence="10" id="KW-1185">Reference proteome</keyword>
<reference evidence="9 10" key="2">
    <citation type="submission" date="2018-11" db="EMBL/GenBank/DDBJ databases">
        <authorList>
            <consortium name="Pathogen Informatics"/>
        </authorList>
    </citation>
    <scope>NUCLEOTIDE SEQUENCE [LARGE SCALE GENOMIC DNA]</scope>
</reference>
<evidence type="ECO:0000256" key="6">
    <source>
        <dbReference type="ARBA" id="ARBA00023136"/>
    </source>
</evidence>
<sequence>MRLDVKIYLIFSILPTVFSSVISPVYLSYGEYERIVPNAFSPSVACLNDQPWFDWFYRGFEHHEIRINGTSQNVFPIRVFIGSSVSDLQSRSPWLKDFPSDLGSDFYEIYQDLSIELYGFDSHCVAFIKPPGFVQLGPLDALTVEFTSSIDYFRYARLLVGLLLYFGTSFITENIGFYYASGVSLSVIGGLLILLLIAMRLLPKRTTLLLQSALLIGSGFASILVIYLQYLRTLLWSFIVNHAFLILCYILITTLLSAIVLYWFSLPERLIESFPRTQNVFRFCLRITGISLIASAPHLPSELTLVTRVIRIVASCADFYLGIDRSYVLALSPLIMRALFTAAIVLLCYYVLSHFKNKRRPRVLLSPPSRRNNYRLPDLPCATSSPLGTRSTWRTPVSDEYLSSPPLTTHYGGYGYLPVNDSNGFTDSYWDENGLVVSPAQSRNCRGNSSFVPPVRDRNLAPRQYRSHIGWMSRDEVVTDDED</sequence>
<dbReference type="STRING" id="102285.A0A0R3T285"/>
<comment type="subcellular location">
    <subcellularLocation>
        <location evidence="1">Nucleus inner membrane</location>
        <topology evidence="1">Multi-pass membrane protein</topology>
        <orientation evidence="1">Nucleoplasmic side</orientation>
    </subcellularLocation>
</comment>
<keyword evidence="7" id="KW-0539">Nucleus</keyword>
<dbReference type="WBParaSite" id="HNAJ_0000102901-mRNA-1">
    <property type="protein sequence ID" value="HNAJ_0000102901-mRNA-1"/>
    <property type="gene ID" value="HNAJ_0000102901"/>
</dbReference>
<evidence type="ECO:0000256" key="4">
    <source>
        <dbReference type="ARBA" id="ARBA00022729"/>
    </source>
</evidence>
<feature type="transmembrane region" description="Helical" evidence="8">
    <location>
        <begin position="209"/>
        <end position="230"/>
    </location>
</feature>
<dbReference type="GO" id="GO:0005637">
    <property type="term" value="C:nuclear inner membrane"/>
    <property type="evidence" value="ECO:0007669"/>
    <property type="project" value="UniProtKB-SubCell"/>
</dbReference>
<feature type="transmembrane region" description="Helical" evidence="8">
    <location>
        <begin position="177"/>
        <end position="197"/>
    </location>
</feature>
<keyword evidence="3 8" id="KW-0812">Transmembrane</keyword>
<gene>
    <name evidence="9" type="ORF">HNAJ_LOCUS1029</name>
</gene>
<name>A0A0R3T285_RODNA</name>
<dbReference type="Proteomes" id="UP000278807">
    <property type="component" value="Unassembled WGS sequence"/>
</dbReference>
<evidence type="ECO:0000256" key="1">
    <source>
        <dbReference type="ARBA" id="ARBA00004575"/>
    </source>
</evidence>
<evidence type="ECO:0000313" key="10">
    <source>
        <dbReference type="Proteomes" id="UP000278807"/>
    </source>
</evidence>
<dbReference type="PANTHER" id="PTHR13598:SF1">
    <property type="entry name" value="AT07567P-RELATED"/>
    <property type="match status" value="1"/>
</dbReference>
<accession>A0A0R3T285</accession>
<evidence type="ECO:0000256" key="2">
    <source>
        <dbReference type="ARBA" id="ARBA00005748"/>
    </source>
</evidence>
<dbReference type="EMBL" id="UZAE01000358">
    <property type="protein sequence ID" value="VDN96888.1"/>
    <property type="molecule type" value="Genomic_DNA"/>
</dbReference>
<keyword evidence="4" id="KW-0732">Signal</keyword>
<evidence type="ECO:0000256" key="7">
    <source>
        <dbReference type="ARBA" id="ARBA00023242"/>
    </source>
</evidence>
<evidence type="ECO:0000313" key="11">
    <source>
        <dbReference type="WBParaSite" id="HNAJ_0000102901-mRNA-1"/>
    </source>
</evidence>
<feature type="transmembrane region" description="Helical" evidence="8">
    <location>
        <begin position="155"/>
        <end position="171"/>
    </location>
</feature>
<organism evidence="11">
    <name type="scientific">Rodentolepis nana</name>
    <name type="common">Dwarf tapeworm</name>
    <name type="synonym">Hymenolepis nana</name>
    <dbReference type="NCBI Taxonomy" id="102285"/>
    <lineage>
        <taxon>Eukaryota</taxon>
        <taxon>Metazoa</taxon>
        <taxon>Spiralia</taxon>
        <taxon>Lophotrochozoa</taxon>
        <taxon>Platyhelminthes</taxon>
        <taxon>Cestoda</taxon>
        <taxon>Eucestoda</taxon>
        <taxon>Cyclophyllidea</taxon>
        <taxon>Hymenolepididae</taxon>
        <taxon>Rodentolepis</taxon>
    </lineage>
</organism>
<evidence type="ECO:0000256" key="3">
    <source>
        <dbReference type="ARBA" id="ARBA00022692"/>
    </source>
</evidence>
<dbReference type="InterPro" id="IPR019358">
    <property type="entry name" value="NEMP_fam"/>
</dbReference>
<dbReference type="AlphaFoldDB" id="A0A0R3T285"/>
<protein>
    <submittedName>
        <fullName evidence="11">Transmembrane protein</fullName>
    </submittedName>
</protein>
<dbReference type="Pfam" id="PF10225">
    <property type="entry name" value="NEMP"/>
    <property type="match status" value="1"/>
</dbReference>
<comment type="similarity">
    <text evidence="2">Belongs to the NEMP family.</text>
</comment>
<keyword evidence="6 8" id="KW-0472">Membrane</keyword>
<reference evidence="11" key="1">
    <citation type="submission" date="2017-02" db="UniProtKB">
        <authorList>
            <consortium name="WormBaseParasite"/>
        </authorList>
    </citation>
    <scope>IDENTIFICATION</scope>
</reference>
<dbReference type="OrthoDB" id="6239296at2759"/>
<feature type="transmembrane region" description="Helical" evidence="8">
    <location>
        <begin position="242"/>
        <end position="264"/>
    </location>
</feature>
<evidence type="ECO:0000256" key="8">
    <source>
        <dbReference type="SAM" id="Phobius"/>
    </source>
</evidence>
<proteinExistence type="inferred from homology"/>
<keyword evidence="5 8" id="KW-1133">Transmembrane helix</keyword>
<evidence type="ECO:0000256" key="5">
    <source>
        <dbReference type="ARBA" id="ARBA00022989"/>
    </source>
</evidence>
<feature type="transmembrane region" description="Helical" evidence="8">
    <location>
        <begin position="6"/>
        <end position="27"/>
    </location>
</feature>